<name>A0A0F4GLT7_9PEZI</name>
<evidence type="ECO:0000313" key="4">
    <source>
        <dbReference type="Proteomes" id="UP000033647"/>
    </source>
</evidence>
<dbReference type="Proteomes" id="UP000033647">
    <property type="component" value="Unassembled WGS sequence"/>
</dbReference>
<sequence>MRVHAMLACVLATTALAAHPDDKAELGKLQPLTAMPTVQSWCDRFYREGSRGWKGRTSLPFDWSPQDYRKASDLTHMNLDNVFGKPPRPGVAYTPCPSAVKTVGKICGYCKKKKSKPAVTRPCTTTTSKTTARGSTTAARTTSKTTMRISTTAARTTSKTTMRISTTAARSTTYSSFTTTPLTTMSMSTSTTTFITTFTTTSATTPTNTPTIASTTASFTSTANAAPTCSTFILQARENSQYFGVRGDGAITVNVAKESIAEAARYRFDGGIIRHDATGKTFYKEEGDPNIIFNYAEGNGGVLRQLTCSFAGDSELSCEDPVDSAINKIGTCADRGSTPFLYLFNPTAGTGCTALTFKAICDGSTSITTTATTASTTAITTAMTTAATSTTSTSTTEAAVPTPRTPINIITNPGFEDGFNGWTEVARSLGAYRNLPNPGLAQTTTYDADVPAVLSFWFRRDNGNGSCNLVTSFDGQVLENVSIDGVNEYTRKMFNVILGPSKTLQIQMVCSGLSDSIQDFAGMFLDDVSLLPSA</sequence>
<gene>
    <name evidence="3" type="ORF">TI39_contig415g00033</name>
</gene>
<evidence type="ECO:0000313" key="3">
    <source>
        <dbReference type="EMBL" id="KJX98371.1"/>
    </source>
</evidence>
<feature type="region of interest" description="Disordered" evidence="1">
    <location>
        <begin position="120"/>
        <end position="148"/>
    </location>
</feature>
<feature type="compositionally biased region" description="Low complexity" evidence="1">
    <location>
        <begin position="124"/>
        <end position="148"/>
    </location>
</feature>
<reference evidence="3 4" key="1">
    <citation type="submission" date="2015-03" db="EMBL/GenBank/DDBJ databases">
        <title>RNA-seq based gene annotation and comparative genomics of four Zymoseptoria species reveal species-specific pathogenicity related genes and transposable element activity.</title>
        <authorList>
            <person name="Grandaubert J."/>
            <person name="Bhattacharyya A."/>
            <person name="Stukenbrock E.H."/>
        </authorList>
    </citation>
    <scope>NUCLEOTIDE SEQUENCE [LARGE SCALE GENOMIC DNA]</scope>
    <source>
        <strain evidence="3 4">Zb18110</strain>
    </source>
</reference>
<feature type="signal peptide" evidence="2">
    <location>
        <begin position="1"/>
        <end position="17"/>
    </location>
</feature>
<dbReference type="AlphaFoldDB" id="A0A0F4GLT7"/>
<keyword evidence="4" id="KW-1185">Reference proteome</keyword>
<organism evidence="3 4">
    <name type="scientific">Zymoseptoria brevis</name>
    <dbReference type="NCBI Taxonomy" id="1047168"/>
    <lineage>
        <taxon>Eukaryota</taxon>
        <taxon>Fungi</taxon>
        <taxon>Dikarya</taxon>
        <taxon>Ascomycota</taxon>
        <taxon>Pezizomycotina</taxon>
        <taxon>Dothideomycetes</taxon>
        <taxon>Dothideomycetidae</taxon>
        <taxon>Mycosphaerellales</taxon>
        <taxon>Mycosphaerellaceae</taxon>
        <taxon>Zymoseptoria</taxon>
    </lineage>
</organism>
<dbReference type="EMBL" id="LAFY01000407">
    <property type="protein sequence ID" value="KJX98371.1"/>
    <property type="molecule type" value="Genomic_DNA"/>
</dbReference>
<evidence type="ECO:0000256" key="2">
    <source>
        <dbReference type="SAM" id="SignalP"/>
    </source>
</evidence>
<feature type="chain" id="PRO_5002468647" evidence="2">
    <location>
        <begin position="18"/>
        <end position="534"/>
    </location>
</feature>
<protein>
    <submittedName>
        <fullName evidence="3">Uncharacterized protein</fullName>
    </submittedName>
</protein>
<proteinExistence type="predicted"/>
<keyword evidence="2" id="KW-0732">Signal</keyword>
<accession>A0A0F4GLT7</accession>
<dbReference type="Gene3D" id="2.60.120.260">
    <property type="entry name" value="Galactose-binding domain-like"/>
    <property type="match status" value="1"/>
</dbReference>
<comment type="caution">
    <text evidence="3">The sequence shown here is derived from an EMBL/GenBank/DDBJ whole genome shotgun (WGS) entry which is preliminary data.</text>
</comment>
<evidence type="ECO:0000256" key="1">
    <source>
        <dbReference type="SAM" id="MobiDB-lite"/>
    </source>
</evidence>